<name>A0A7G9Z7V1_9EURY</name>
<proteinExistence type="predicted"/>
<evidence type="ECO:0000313" key="1">
    <source>
        <dbReference type="EMBL" id="QNO56335.1"/>
    </source>
</evidence>
<reference evidence="1" key="1">
    <citation type="submission" date="2020-06" db="EMBL/GenBank/DDBJ databases">
        <title>Unique genomic features of the anaerobic methanotrophic archaea.</title>
        <authorList>
            <person name="Chadwick G.L."/>
            <person name="Skennerton C.T."/>
            <person name="Laso-Perez R."/>
            <person name="Leu A.O."/>
            <person name="Speth D.R."/>
            <person name="Yu H."/>
            <person name="Morgan-Lang C."/>
            <person name="Hatzenpichler R."/>
            <person name="Goudeau D."/>
            <person name="Malmstrom R."/>
            <person name="Brazelton W.J."/>
            <person name="Woyke T."/>
            <person name="Hallam S.J."/>
            <person name="Tyson G.W."/>
            <person name="Wegener G."/>
            <person name="Boetius A."/>
            <person name="Orphan V."/>
        </authorList>
    </citation>
    <scope>NUCLEOTIDE SEQUENCE</scope>
</reference>
<organism evidence="1">
    <name type="scientific">Candidatus Methanophaga sp. ANME-1 ERB7</name>
    <dbReference type="NCBI Taxonomy" id="2759913"/>
    <lineage>
        <taxon>Archaea</taxon>
        <taxon>Methanobacteriati</taxon>
        <taxon>Methanobacteriota</taxon>
        <taxon>Stenosarchaea group</taxon>
        <taxon>Methanomicrobia</taxon>
        <taxon>Candidatus Methanophagales</taxon>
        <taxon>Candidatus Methanophagaceae</taxon>
        <taxon>Candidatus Methanophaga</taxon>
    </lineage>
</organism>
<protein>
    <submittedName>
        <fullName evidence="1">Uncharacterized protein</fullName>
    </submittedName>
</protein>
<sequence>MVVDIAAGYIANALLQNLVIPEIAKRLAGKAGEKGAKLKDIDKPEWLRKIGQWLDDHPVGTPEKVEKIINEHQEEIVRELTEHKGELSDLGQQIFDVVNELKGRIDDARLTDEDKEFLAEVKKNFDPDEFEKRLEKILQKNAGVDQQKLREELTTFFDNMGWDDKLDVIDSKVDLVLQSIEDVKVGIKDVKVGIVDLGGKIDELKKPSGIEIQYHPETTPDVPEFVDRETHLDNLRNTLAKKNT</sequence>
<dbReference type="AlphaFoldDB" id="A0A7G9Z7V1"/>
<gene>
    <name evidence="1" type="ORF">CHKFHCLN_00009</name>
</gene>
<dbReference type="EMBL" id="MT631653">
    <property type="protein sequence ID" value="QNO56335.1"/>
    <property type="molecule type" value="Genomic_DNA"/>
</dbReference>
<accession>A0A7G9Z7V1</accession>